<proteinExistence type="predicted"/>
<dbReference type="RefSeq" id="WP_181729181.1">
    <property type="nucleotide sequence ID" value="NZ_JACEIR010000001.1"/>
</dbReference>
<name>A0A8I1DDU4_THEIN</name>
<accession>A0A8I1DDU4</accession>
<dbReference type="EMBL" id="JAECVW010000001">
    <property type="protein sequence ID" value="MBH8594060.1"/>
    <property type="molecule type" value="Genomic_DNA"/>
</dbReference>
<reference evidence="1 2" key="1">
    <citation type="submission" date="2020-12" db="EMBL/GenBank/DDBJ databases">
        <title>WGS of Thermoactinomyces spp.</title>
        <authorList>
            <person name="Cheng K."/>
        </authorList>
    </citation>
    <scope>NUCLEOTIDE SEQUENCE [LARGE SCALE GENOMIC DNA]</scope>
    <source>
        <strain evidence="2">CICC 10671\DSM 43846</strain>
    </source>
</reference>
<keyword evidence="2" id="KW-1185">Reference proteome</keyword>
<organism evidence="1 2">
    <name type="scientific">Thermoactinomyces intermedius</name>
    <dbReference type="NCBI Taxonomy" id="2024"/>
    <lineage>
        <taxon>Bacteria</taxon>
        <taxon>Bacillati</taxon>
        <taxon>Bacillota</taxon>
        <taxon>Bacilli</taxon>
        <taxon>Bacillales</taxon>
        <taxon>Thermoactinomycetaceae</taxon>
        <taxon>Thermoactinomyces</taxon>
    </lineage>
</organism>
<sequence length="56" mass="6425">MKITSRKIFTFELSEQEVQALINDLGNVPYEILVDTEILFDLLGKLLAEKVERSDV</sequence>
<comment type="caution">
    <text evidence="1">The sequence shown here is derived from an EMBL/GenBank/DDBJ whole genome shotgun (WGS) entry which is preliminary data.</text>
</comment>
<gene>
    <name evidence="1" type="ORF">I8U20_01800</name>
</gene>
<protein>
    <submittedName>
        <fullName evidence="1">Uncharacterized protein</fullName>
    </submittedName>
</protein>
<dbReference type="AlphaFoldDB" id="A0A8I1DDU4"/>
<dbReference type="Proteomes" id="UP000633619">
    <property type="component" value="Unassembled WGS sequence"/>
</dbReference>
<evidence type="ECO:0000313" key="2">
    <source>
        <dbReference type="Proteomes" id="UP000633619"/>
    </source>
</evidence>
<evidence type="ECO:0000313" key="1">
    <source>
        <dbReference type="EMBL" id="MBH8594060.1"/>
    </source>
</evidence>